<dbReference type="Pfam" id="PF08172">
    <property type="entry name" value="CASP_C"/>
    <property type="match status" value="1"/>
</dbReference>
<evidence type="ECO:0000313" key="16">
    <source>
        <dbReference type="Proteomes" id="UP000320475"/>
    </source>
</evidence>
<feature type="coiled-coil region" evidence="10">
    <location>
        <begin position="208"/>
        <end position="281"/>
    </location>
</feature>
<feature type="domain" description="CASP C-terminal" evidence="12">
    <location>
        <begin position="414"/>
        <end position="657"/>
    </location>
</feature>
<dbReference type="Pfam" id="PF25398">
    <property type="entry name" value="CUX1_N"/>
    <property type="match status" value="1"/>
</dbReference>
<dbReference type="PANTHER" id="PTHR14043:SF2">
    <property type="entry name" value="HOMEOBOX PROTEIN CUT"/>
    <property type="match status" value="1"/>
</dbReference>
<sequence length="675" mass="75495">MSSEAAATMATPDTLQAQVNNAQKAWAAIGLASWQPSLDAIAHEIVANQKSSLLSRKALADSTKDFRKMPDHLKLDAFRSLLKAYQAEIDSITRRCKTAEAAFMDVYAVLTEAPDPAPVIAAMVESTRALSELPGVQAENKRLRDELDQVNRDAAAARAADVSVHALRQRLATYEARLDDMVADKVLAKETELQAAMDDKVAIYKDTEHALQRQLNSVTAQLASLQATHETLRARLADTNQRSDDDTAASVAEFDIISSDLDRANSRIAILERENELLKRDPSTRGPHRASISEQRIQMQDTEIHKLMTQLQTLQDATKAAQLGASARVHSLEQALASKEQEIDALQREAATRSDYDLVKQELHVLKAIEFPDAAPDTMPLERLLHEKNKRLESELTSLKNVHAETASSLHLSQTQLDQVKRQLHASSKLAQDLEEDLLVLQKSRGSEASAGAPHRPQSDADVLEGLVARTATPETRPGDPSSMIPILAGQRDRYRQKNQELEEQLRDLGVKVQSQTSELESLKSDNLKLYEKLRYTQSMFHSGRASAASSSRDDRRSHYVDVAVQGHNLAVRYGNSGNQDTVTSKYANMYESRLDPFSRFSRAEESRRISNLNPAERATLGLTRLIMHNRWSRFFFIFYSMCLHLLVMAVTYKLSMAEECRHDHERWGLDQKSS</sequence>
<evidence type="ECO:0000313" key="15">
    <source>
        <dbReference type="EMBL" id="TPX45513.1"/>
    </source>
</evidence>
<organism evidence="15 16">
    <name type="scientific">Synchytrium endobioticum</name>
    <dbReference type="NCBI Taxonomy" id="286115"/>
    <lineage>
        <taxon>Eukaryota</taxon>
        <taxon>Fungi</taxon>
        <taxon>Fungi incertae sedis</taxon>
        <taxon>Chytridiomycota</taxon>
        <taxon>Chytridiomycota incertae sedis</taxon>
        <taxon>Chytridiomycetes</taxon>
        <taxon>Synchytriales</taxon>
        <taxon>Synchytriaceae</taxon>
        <taxon>Synchytrium</taxon>
    </lineage>
</organism>
<keyword evidence="6 11" id="KW-1133">Transmembrane helix</keyword>
<dbReference type="Proteomes" id="UP000320475">
    <property type="component" value="Unassembled WGS sequence"/>
</dbReference>
<dbReference type="GO" id="GO:0000139">
    <property type="term" value="C:Golgi membrane"/>
    <property type="evidence" value="ECO:0007669"/>
    <property type="project" value="UniProtKB-SubCell"/>
</dbReference>
<dbReference type="EMBL" id="QEAM01000139">
    <property type="protein sequence ID" value="TPX45513.1"/>
    <property type="molecule type" value="Genomic_DNA"/>
</dbReference>
<accession>A0A507D221</accession>
<evidence type="ECO:0000256" key="9">
    <source>
        <dbReference type="ARBA" id="ARBA00023136"/>
    </source>
</evidence>
<dbReference type="EMBL" id="QEAM01000139">
    <property type="protein sequence ID" value="TPX45498.1"/>
    <property type="molecule type" value="Genomic_DNA"/>
</dbReference>
<feature type="domain" description="Cux N-terminal" evidence="13">
    <location>
        <begin position="16"/>
        <end position="127"/>
    </location>
</feature>
<evidence type="ECO:0000256" key="5">
    <source>
        <dbReference type="ARBA" id="ARBA00022692"/>
    </source>
</evidence>
<evidence type="ECO:0000256" key="3">
    <source>
        <dbReference type="ARBA" id="ARBA00018691"/>
    </source>
</evidence>
<feature type="coiled-coil region" evidence="10">
    <location>
        <begin position="485"/>
        <end position="519"/>
    </location>
</feature>
<keyword evidence="7" id="KW-0333">Golgi apparatus</keyword>
<comment type="caution">
    <text evidence="15">The sequence shown here is derived from an EMBL/GenBank/DDBJ whole genome shotgun (WGS) entry which is preliminary data.</text>
</comment>
<evidence type="ECO:0000256" key="1">
    <source>
        <dbReference type="ARBA" id="ARBA00004409"/>
    </source>
</evidence>
<gene>
    <name evidence="14" type="ORF">SeLEV6574_g03828</name>
    <name evidence="15" type="ORF">SeLEV6574_g03839</name>
</gene>
<evidence type="ECO:0000256" key="7">
    <source>
        <dbReference type="ARBA" id="ARBA00023034"/>
    </source>
</evidence>
<proteinExistence type="inferred from homology"/>
<dbReference type="VEuPathDB" id="FungiDB:SeMB42_g06626"/>
<keyword evidence="5 11" id="KW-0812">Transmembrane</keyword>
<keyword evidence="9 11" id="KW-0472">Membrane</keyword>
<dbReference type="OrthoDB" id="10257567at2759"/>
<dbReference type="InterPro" id="IPR057476">
    <property type="entry name" value="Cux_N"/>
</dbReference>
<keyword evidence="4" id="KW-0813">Transport</keyword>
<comment type="subcellular location">
    <subcellularLocation>
        <location evidence="1">Golgi apparatus membrane</location>
        <topology evidence="1">Single-pass type IV membrane protein</topology>
    </subcellularLocation>
</comment>
<feature type="coiled-coil region" evidence="10">
    <location>
        <begin position="75"/>
        <end position="102"/>
    </location>
</feature>
<reference evidence="15 16" key="1">
    <citation type="journal article" date="2019" name="Sci. Rep.">
        <title>Comparative genomics of chytrid fungi reveal insights into the obligate biotrophic and pathogenic lifestyle of Synchytrium endobioticum.</title>
        <authorList>
            <person name="van de Vossenberg B.T.L.H."/>
            <person name="Warris S."/>
            <person name="Nguyen H.D.T."/>
            <person name="van Gent-Pelzer M.P.E."/>
            <person name="Joly D.L."/>
            <person name="van de Geest H.C."/>
            <person name="Bonants P.J.M."/>
            <person name="Smith D.S."/>
            <person name="Levesque C.A."/>
            <person name="van der Lee T.A.J."/>
        </authorList>
    </citation>
    <scope>NUCLEOTIDE SEQUENCE [LARGE SCALE GENOMIC DNA]</scope>
    <source>
        <strain evidence="15 16">LEV6574</strain>
    </source>
</reference>
<dbReference type="AlphaFoldDB" id="A0A507D221"/>
<evidence type="ECO:0000259" key="13">
    <source>
        <dbReference type="Pfam" id="PF25398"/>
    </source>
</evidence>
<dbReference type="InterPro" id="IPR012955">
    <property type="entry name" value="CASP_C"/>
</dbReference>
<comment type="similarity">
    <text evidence="2">Belongs to the CASP family.</text>
</comment>
<name>A0A507D221_9FUNG</name>
<dbReference type="PANTHER" id="PTHR14043">
    <property type="entry name" value="CCAAT DISPLACEMENT PROTEIN-RELATED"/>
    <property type="match status" value="1"/>
</dbReference>
<evidence type="ECO:0000313" key="14">
    <source>
        <dbReference type="EMBL" id="TPX45498.1"/>
    </source>
</evidence>
<evidence type="ECO:0000256" key="6">
    <source>
        <dbReference type="ARBA" id="ARBA00022989"/>
    </source>
</evidence>
<evidence type="ECO:0000256" key="2">
    <source>
        <dbReference type="ARBA" id="ARBA00006415"/>
    </source>
</evidence>
<evidence type="ECO:0000256" key="4">
    <source>
        <dbReference type="ARBA" id="ARBA00022448"/>
    </source>
</evidence>
<keyword evidence="8 10" id="KW-0175">Coiled coil</keyword>
<dbReference type="GO" id="GO:0006891">
    <property type="term" value="P:intra-Golgi vesicle-mediated transport"/>
    <property type="evidence" value="ECO:0007669"/>
    <property type="project" value="InterPro"/>
</dbReference>
<protein>
    <recommendedName>
        <fullName evidence="3">Protein CASP</fullName>
    </recommendedName>
</protein>
<evidence type="ECO:0000256" key="10">
    <source>
        <dbReference type="SAM" id="Coils"/>
    </source>
</evidence>
<evidence type="ECO:0000259" key="12">
    <source>
        <dbReference type="Pfam" id="PF08172"/>
    </source>
</evidence>
<evidence type="ECO:0000256" key="11">
    <source>
        <dbReference type="SAM" id="Phobius"/>
    </source>
</evidence>
<evidence type="ECO:0000256" key="8">
    <source>
        <dbReference type="ARBA" id="ARBA00023054"/>
    </source>
</evidence>
<feature type="coiled-coil region" evidence="10">
    <location>
        <begin position="133"/>
        <end position="184"/>
    </location>
</feature>
<feature type="coiled-coil region" evidence="10">
    <location>
        <begin position="382"/>
        <end position="437"/>
    </location>
</feature>
<feature type="transmembrane region" description="Helical" evidence="11">
    <location>
        <begin position="635"/>
        <end position="653"/>
    </location>
</feature>